<evidence type="ECO:0000256" key="2">
    <source>
        <dbReference type="ARBA" id="ARBA00022801"/>
    </source>
</evidence>
<name>A0A5R9GB68_9BACL</name>
<dbReference type="PANTHER" id="PTHR45953:SF1">
    <property type="entry name" value="IDURONATE 2-SULFATASE"/>
    <property type="match status" value="1"/>
</dbReference>
<dbReference type="GO" id="GO:0008484">
    <property type="term" value="F:sulfuric ester hydrolase activity"/>
    <property type="evidence" value="ECO:0007669"/>
    <property type="project" value="TreeGrafter"/>
</dbReference>
<keyword evidence="2" id="KW-0378">Hydrolase</keyword>
<dbReference type="EMBL" id="VCIW01000014">
    <property type="protein sequence ID" value="TLS50618.1"/>
    <property type="molecule type" value="Genomic_DNA"/>
</dbReference>
<evidence type="ECO:0000313" key="5">
    <source>
        <dbReference type="Proteomes" id="UP000309676"/>
    </source>
</evidence>
<keyword evidence="1" id="KW-0479">Metal-binding</keyword>
<organism evidence="4 5">
    <name type="scientific">Paenibacillus antri</name>
    <dbReference type="NCBI Taxonomy" id="2582848"/>
    <lineage>
        <taxon>Bacteria</taxon>
        <taxon>Bacillati</taxon>
        <taxon>Bacillota</taxon>
        <taxon>Bacilli</taxon>
        <taxon>Bacillales</taxon>
        <taxon>Paenibacillaceae</taxon>
        <taxon>Paenibacillus</taxon>
    </lineage>
</organism>
<accession>A0A5R9GB68</accession>
<keyword evidence="5" id="KW-1185">Reference proteome</keyword>
<protein>
    <submittedName>
        <fullName evidence="4">DUF229 domain-containing protein</fullName>
    </submittedName>
</protein>
<proteinExistence type="predicted"/>
<evidence type="ECO:0000256" key="1">
    <source>
        <dbReference type="ARBA" id="ARBA00022723"/>
    </source>
</evidence>
<dbReference type="Proteomes" id="UP000309676">
    <property type="component" value="Unassembled WGS sequence"/>
</dbReference>
<reference evidence="4 5" key="1">
    <citation type="submission" date="2019-05" db="EMBL/GenBank/DDBJ databases">
        <authorList>
            <person name="Narsing Rao M.P."/>
            <person name="Li W.J."/>
        </authorList>
    </citation>
    <scope>NUCLEOTIDE SEQUENCE [LARGE SCALE GENOMIC DNA]</scope>
    <source>
        <strain evidence="4 5">SYSU_K30003</strain>
    </source>
</reference>
<dbReference type="AlphaFoldDB" id="A0A5R9GB68"/>
<dbReference type="SUPFAM" id="SSF53649">
    <property type="entry name" value="Alkaline phosphatase-like"/>
    <property type="match status" value="1"/>
</dbReference>
<dbReference type="Pfam" id="PF00884">
    <property type="entry name" value="Sulfatase"/>
    <property type="match status" value="1"/>
</dbReference>
<feature type="domain" description="Sulfatase N-terminal" evidence="3">
    <location>
        <begin position="4"/>
        <end position="365"/>
    </location>
</feature>
<dbReference type="InterPro" id="IPR017850">
    <property type="entry name" value="Alkaline_phosphatase_core_sf"/>
</dbReference>
<dbReference type="OrthoDB" id="9762324at2"/>
<evidence type="ECO:0000313" key="4">
    <source>
        <dbReference type="EMBL" id="TLS50618.1"/>
    </source>
</evidence>
<evidence type="ECO:0000259" key="3">
    <source>
        <dbReference type="Pfam" id="PF00884"/>
    </source>
</evidence>
<dbReference type="RefSeq" id="WP_138195985.1">
    <property type="nucleotide sequence ID" value="NZ_VCIW01000014.1"/>
</dbReference>
<gene>
    <name evidence="4" type="ORF">FE782_19855</name>
</gene>
<dbReference type="Gene3D" id="3.40.720.10">
    <property type="entry name" value="Alkaline Phosphatase, subunit A"/>
    <property type="match status" value="1"/>
</dbReference>
<dbReference type="PANTHER" id="PTHR45953">
    <property type="entry name" value="IDURONATE 2-SULFATASE"/>
    <property type="match status" value="1"/>
</dbReference>
<comment type="caution">
    <text evidence="4">The sequence shown here is derived from an EMBL/GenBank/DDBJ whole genome shotgun (WGS) entry which is preliminary data.</text>
</comment>
<dbReference type="InterPro" id="IPR000917">
    <property type="entry name" value="Sulfatase_N"/>
</dbReference>
<sequence>MKRPNILLIYTDQQRWDALGANGNPEIYTPNLDRLAAKGVNMTHYFVQNPICMPSRISFLSGQYPSTLGITHMAVPVPENVVTLPKLVKNYGYVTGNIGKLHFLPHSNRDHRDIHPSYGFDHLEISDEPGCYEDAYRAWVRAKVPDQLEHLSLGLPPATEDWYRIMGVKDEIVHPEREPKHAVAFPGRDDVTHSAFVAEQTEAFLEQHRDDTWMCIAGFYSPHTPWVAPQRFLDMYDPEKLSLPDYPPHIDRLRTDTHFSDRELRSVKQGYYAMVSEVDYYVGKLMDRLEALGIADNTIVVFTSDHGEYLGDHLRYQKGYPGEDCISRVPCIVRWPRGIAEPGRIFDGLVEAVDVLPTLLECAGIPVPQELQGTSFRKLLRNEPFDGKPEALMEFGGWKSIRTRNHRYLCEADGKEALFDLRTDPMQYFNLADESEHRELLHAMRKRMLVRMLQVEQPLRRTWVY</sequence>
<dbReference type="GO" id="GO:0005737">
    <property type="term" value="C:cytoplasm"/>
    <property type="evidence" value="ECO:0007669"/>
    <property type="project" value="TreeGrafter"/>
</dbReference>
<dbReference type="GO" id="GO:0046872">
    <property type="term" value="F:metal ion binding"/>
    <property type="evidence" value="ECO:0007669"/>
    <property type="project" value="UniProtKB-KW"/>
</dbReference>